<evidence type="ECO:0000256" key="6">
    <source>
        <dbReference type="ARBA" id="ARBA00023985"/>
    </source>
</evidence>
<accession>A0AAF1BJD0</accession>
<dbReference type="Pfam" id="PF00792">
    <property type="entry name" value="PI3K_C2"/>
    <property type="match status" value="1"/>
</dbReference>
<evidence type="ECO:0000313" key="12">
    <source>
        <dbReference type="EMBL" id="WOO79725.1"/>
    </source>
</evidence>
<dbReference type="SMART" id="SM00146">
    <property type="entry name" value="PI3Kc"/>
    <property type="match status" value="1"/>
</dbReference>
<feature type="domain" description="C2 PI3K-type" evidence="11">
    <location>
        <begin position="19"/>
        <end position="187"/>
    </location>
</feature>
<name>A0AAF1BJD0_9TREE</name>
<dbReference type="Pfam" id="PF00613">
    <property type="entry name" value="PI3Ka"/>
    <property type="match status" value="1"/>
</dbReference>
<dbReference type="EMBL" id="CP086715">
    <property type="protein sequence ID" value="WOO79725.1"/>
    <property type="molecule type" value="Genomic_DNA"/>
</dbReference>
<dbReference type="SUPFAM" id="SSF49562">
    <property type="entry name" value="C2 domain (Calcium/lipid-binding domain, CaLB)"/>
    <property type="match status" value="1"/>
</dbReference>
<evidence type="ECO:0000259" key="10">
    <source>
        <dbReference type="PROSITE" id="PS51545"/>
    </source>
</evidence>
<feature type="region of interest" description="Disordered" evidence="8">
    <location>
        <begin position="297"/>
        <end position="322"/>
    </location>
</feature>
<evidence type="ECO:0000256" key="5">
    <source>
        <dbReference type="ARBA" id="ARBA00022840"/>
    </source>
</evidence>
<dbReference type="InterPro" id="IPR042236">
    <property type="entry name" value="PI3K_accessory_sf"/>
</dbReference>
<dbReference type="GO" id="GO:0005524">
    <property type="term" value="F:ATP binding"/>
    <property type="evidence" value="ECO:0007669"/>
    <property type="project" value="UniProtKB-UniRule"/>
</dbReference>
<dbReference type="FunFam" id="1.25.40.70:FF:000009">
    <property type="entry name" value="Phosphatidylinositol 3-kinase VPS34"/>
    <property type="match status" value="1"/>
</dbReference>
<dbReference type="GO" id="GO:0048015">
    <property type="term" value="P:phosphatidylinositol-mediated signaling"/>
    <property type="evidence" value="ECO:0007669"/>
    <property type="project" value="TreeGrafter"/>
</dbReference>
<dbReference type="GO" id="GO:0000045">
    <property type="term" value="P:autophagosome assembly"/>
    <property type="evidence" value="ECO:0007669"/>
    <property type="project" value="TreeGrafter"/>
</dbReference>
<keyword evidence="5 7" id="KW-0067">ATP-binding</keyword>
<dbReference type="GO" id="GO:0000407">
    <property type="term" value="C:phagophore assembly site"/>
    <property type="evidence" value="ECO:0007669"/>
    <property type="project" value="TreeGrafter"/>
</dbReference>
<keyword evidence="4 7" id="KW-0418">Kinase</keyword>
<dbReference type="PIRSF" id="PIRSF000587">
    <property type="entry name" value="PI3K_Vps34"/>
    <property type="match status" value="1"/>
</dbReference>
<keyword evidence="13" id="KW-1185">Reference proteome</keyword>
<dbReference type="PROSITE" id="PS00916">
    <property type="entry name" value="PI3_4_KINASE_2"/>
    <property type="match status" value="1"/>
</dbReference>
<comment type="similarity">
    <text evidence="1">Belongs to the PI3/PI4-kinase family. Type III PI4K subfamily.</text>
</comment>
<dbReference type="FunFam" id="1.10.1070.11:FF:000002">
    <property type="entry name" value="Phosphatidylinositol 3-kinase catalytic subunit type 3"/>
    <property type="match status" value="1"/>
</dbReference>
<feature type="domain" description="PIK helical" evidence="10">
    <location>
        <begin position="301"/>
        <end position="497"/>
    </location>
</feature>
<dbReference type="GO" id="GO:0005768">
    <property type="term" value="C:endosome"/>
    <property type="evidence" value="ECO:0007669"/>
    <property type="project" value="TreeGrafter"/>
</dbReference>
<feature type="compositionally biased region" description="Basic and acidic residues" evidence="8">
    <location>
        <begin position="297"/>
        <end position="315"/>
    </location>
</feature>
<comment type="catalytic activity">
    <reaction evidence="6">
        <text>a 1,2-diacyl-sn-glycero-3-phospho-(1D-myo-inositol) + ATP = a 1,2-diacyl-sn-glycero-3-phospho-(1D-myo-inositol-3-phosphate) + ADP + H(+)</text>
        <dbReference type="Rhea" id="RHEA:12709"/>
        <dbReference type="ChEBI" id="CHEBI:15378"/>
        <dbReference type="ChEBI" id="CHEBI:30616"/>
        <dbReference type="ChEBI" id="CHEBI:57880"/>
        <dbReference type="ChEBI" id="CHEBI:58088"/>
        <dbReference type="ChEBI" id="CHEBI:456216"/>
        <dbReference type="EC" id="2.7.1.137"/>
    </reaction>
    <physiologicalReaction direction="left-to-right" evidence="6">
        <dbReference type="Rhea" id="RHEA:12710"/>
    </physiologicalReaction>
</comment>
<protein>
    <recommendedName>
        <fullName evidence="7">Phosphatidylinositol 3-kinase VPS34</fullName>
        <ecNumber evidence="7">2.7.1.137</ecNumber>
    </recommendedName>
</protein>
<sequence length="865" mass="98660">MQGEPSRDKDLSFARLSDLNLHLTFKVVSLEGKIHKRKYSTLLENEELQRSGFERDGLADLVVTCRLWAEGQALTLPTRTSWKDFSRTYIWNQNIILPITYSSLLPTAQLVFSIWDVQGAGKPVAVGGTTMNLFSSDRTLRRGQQRLFVHRDVEGDPGAETTTPSEVHLEEDEMGRLEHLVKEYERGDVPKIDWLDRLAFRQIERAHAAEASKSDNLYLYIDLPRFDFPVVYSEKESPIPYPPAPVSHQPQAHPHTHLLPADSLGSDKHLWRLYDPDSWRDNPVEIKHRKLLRSQRLGDEGRDLKPGPSDRDRLNEIFSMPPTTELSSNDKDLLWKFRFSLFRSPRSLTKFLKCVTWSDPVEATQATEKLLPLWGQEVGMDDALELLGPGFTDRRVRAFAVQRLQRADDDEILLYLLQLVQALRFEQDPTRPAKSHRRRDAASHEEQDSGLAQFLIDRAAANPIFATYLHWYLTIECDTRSTVGKMYTKVAFRFMTKLQETPEGIAQRDVLRRQGELIECLSGRATDIRSSKDTRSKKIDKLRAYIADSKHGLSPIPAPLPLPLNPRVTVTNIVPDKSSIFKSNLLPLLLWFEDDDRLDDETDSPSGQYPVIFKNGDDLRQDQLVIQLFNLMDRLLRKENLDLRLSPYAVLATSTSEGMIQYVPSKSLSAIVAEYSNLQTYLRESHADVGALGSYGIEAGVMDTFIRSCAGYSVLTYVLGVGDRHLDNLMLSPDGHFFHVDFGYILGRDPKPYPPPVKVCKEMVEAMGGVASAHYARFQSFCYTAFSILRKNSNLILNLIALMVDAGIQDIQLEPDKAVWKVQEKFMLDLSEEDAIKQFEVLLSETSYITVVFDRIHDWAQYLRD</sequence>
<dbReference type="InterPro" id="IPR036940">
    <property type="entry name" value="PI3/4_kinase_cat_sf"/>
</dbReference>
<dbReference type="InterPro" id="IPR002420">
    <property type="entry name" value="PI3K-type_C2_dom"/>
</dbReference>
<dbReference type="PROSITE" id="PS51547">
    <property type="entry name" value="C2_PI3K"/>
    <property type="match status" value="1"/>
</dbReference>
<dbReference type="EC" id="2.7.1.137" evidence="7"/>
<dbReference type="Gene3D" id="1.25.40.70">
    <property type="entry name" value="Phosphatidylinositol 3-kinase, accessory domain (PIK)"/>
    <property type="match status" value="1"/>
</dbReference>
<feature type="domain" description="PI3K/PI4K catalytic" evidence="9">
    <location>
        <begin position="574"/>
        <end position="851"/>
    </location>
</feature>
<dbReference type="GO" id="GO:0034272">
    <property type="term" value="C:phosphatidylinositol 3-kinase complex, class III, type II"/>
    <property type="evidence" value="ECO:0007669"/>
    <property type="project" value="TreeGrafter"/>
</dbReference>
<dbReference type="InterPro" id="IPR011009">
    <property type="entry name" value="Kinase-like_dom_sf"/>
</dbReference>
<dbReference type="Gene3D" id="2.60.40.150">
    <property type="entry name" value="C2 domain"/>
    <property type="match status" value="1"/>
</dbReference>
<dbReference type="InterPro" id="IPR018936">
    <property type="entry name" value="PI3/4_kinase_CS"/>
</dbReference>
<dbReference type="InterPro" id="IPR008290">
    <property type="entry name" value="PI3K_Vps34"/>
</dbReference>
<evidence type="ECO:0000256" key="2">
    <source>
        <dbReference type="ARBA" id="ARBA00022679"/>
    </source>
</evidence>
<dbReference type="InterPro" id="IPR035892">
    <property type="entry name" value="C2_domain_sf"/>
</dbReference>
<evidence type="ECO:0000313" key="13">
    <source>
        <dbReference type="Proteomes" id="UP000827549"/>
    </source>
</evidence>
<dbReference type="GeneID" id="87806488"/>
<dbReference type="AlphaFoldDB" id="A0AAF1BJD0"/>
<dbReference type="InterPro" id="IPR000403">
    <property type="entry name" value="PI3/4_kinase_cat_dom"/>
</dbReference>
<dbReference type="InterPro" id="IPR015433">
    <property type="entry name" value="PI3/4_kinase"/>
</dbReference>
<keyword evidence="2 7" id="KW-0808">Transferase</keyword>
<dbReference type="CDD" id="cd08397">
    <property type="entry name" value="C2_PI3K_class_III"/>
    <property type="match status" value="1"/>
</dbReference>
<evidence type="ECO:0000256" key="7">
    <source>
        <dbReference type="PIRNR" id="PIRNR000587"/>
    </source>
</evidence>
<dbReference type="RefSeq" id="XP_062625757.1">
    <property type="nucleotide sequence ID" value="XM_062769773.1"/>
</dbReference>
<dbReference type="GO" id="GO:0005777">
    <property type="term" value="C:peroxisome"/>
    <property type="evidence" value="ECO:0007669"/>
    <property type="project" value="TreeGrafter"/>
</dbReference>
<reference evidence="12" key="1">
    <citation type="submission" date="2023-10" db="EMBL/GenBank/DDBJ databases">
        <authorList>
            <person name="Noh H."/>
        </authorList>
    </citation>
    <scope>NUCLEOTIDE SEQUENCE</scope>
    <source>
        <strain evidence="12">DUCC4014</strain>
    </source>
</reference>
<dbReference type="InterPro" id="IPR001263">
    <property type="entry name" value="PI3K_accessory_dom"/>
</dbReference>
<dbReference type="PROSITE" id="PS51545">
    <property type="entry name" value="PIK_HELICAL"/>
    <property type="match status" value="1"/>
</dbReference>
<evidence type="ECO:0000256" key="8">
    <source>
        <dbReference type="SAM" id="MobiDB-lite"/>
    </source>
</evidence>
<dbReference type="CDD" id="cd00870">
    <property type="entry name" value="PI3Ka_III"/>
    <property type="match status" value="1"/>
</dbReference>
<dbReference type="GO" id="GO:0016303">
    <property type="term" value="F:1-phosphatidylinositol-3-kinase activity"/>
    <property type="evidence" value="ECO:0007669"/>
    <property type="project" value="UniProtKB-UniRule"/>
</dbReference>
<dbReference type="SUPFAM" id="SSF48371">
    <property type="entry name" value="ARM repeat"/>
    <property type="match status" value="1"/>
</dbReference>
<dbReference type="Pfam" id="PF00454">
    <property type="entry name" value="PI3_PI4_kinase"/>
    <property type="match status" value="1"/>
</dbReference>
<evidence type="ECO:0000256" key="4">
    <source>
        <dbReference type="ARBA" id="ARBA00022777"/>
    </source>
</evidence>
<dbReference type="PANTHER" id="PTHR10048">
    <property type="entry name" value="PHOSPHATIDYLINOSITOL KINASE"/>
    <property type="match status" value="1"/>
</dbReference>
<dbReference type="InterPro" id="IPR057756">
    <property type="entry name" value="PI3-kinase_type3/VPS34_cat"/>
</dbReference>
<dbReference type="SMART" id="SM00142">
    <property type="entry name" value="PI3K_C2"/>
    <property type="match status" value="1"/>
</dbReference>
<evidence type="ECO:0000256" key="3">
    <source>
        <dbReference type="ARBA" id="ARBA00022741"/>
    </source>
</evidence>
<dbReference type="FunFam" id="3.30.1010.10:FF:000002">
    <property type="entry name" value="Phosphatidylinositol 3-kinase catalytic subunit type 3"/>
    <property type="match status" value="1"/>
</dbReference>
<dbReference type="Gene3D" id="3.30.1010.10">
    <property type="entry name" value="Phosphatidylinositol 3-kinase Catalytic Subunit, Chain A, domain 4"/>
    <property type="match status" value="1"/>
</dbReference>
<evidence type="ECO:0000256" key="1">
    <source>
        <dbReference type="ARBA" id="ARBA00006209"/>
    </source>
</evidence>
<gene>
    <name evidence="12" type="primary">pik3c3</name>
    <name evidence="12" type="ORF">LOC62_02G003242</name>
</gene>
<dbReference type="GO" id="GO:0006897">
    <property type="term" value="P:endocytosis"/>
    <property type="evidence" value="ECO:0007669"/>
    <property type="project" value="TreeGrafter"/>
</dbReference>
<dbReference type="Proteomes" id="UP000827549">
    <property type="component" value="Chromosome 2"/>
</dbReference>
<evidence type="ECO:0000259" key="9">
    <source>
        <dbReference type="PROSITE" id="PS50290"/>
    </source>
</evidence>
<dbReference type="GO" id="GO:0034271">
    <property type="term" value="C:phosphatidylinositol 3-kinase complex, class III, type I"/>
    <property type="evidence" value="ECO:0007669"/>
    <property type="project" value="TreeGrafter"/>
</dbReference>
<dbReference type="PANTHER" id="PTHR10048:SF7">
    <property type="entry name" value="PHOSPHATIDYLINOSITOL 3-KINASE CATALYTIC SUBUNIT TYPE 3"/>
    <property type="match status" value="1"/>
</dbReference>
<dbReference type="PROSITE" id="PS50290">
    <property type="entry name" value="PI3_4_KINASE_3"/>
    <property type="match status" value="1"/>
</dbReference>
<dbReference type="CDD" id="cd00896">
    <property type="entry name" value="PI3Kc_III"/>
    <property type="match status" value="1"/>
</dbReference>
<dbReference type="InterPro" id="IPR016024">
    <property type="entry name" value="ARM-type_fold"/>
</dbReference>
<evidence type="ECO:0000259" key="11">
    <source>
        <dbReference type="PROSITE" id="PS51547"/>
    </source>
</evidence>
<keyword evidence="3 7" id="KW-0547">Nucleotide-binding</keyword>
<dbReference type="SUPFAM" id="SSF56112">
    <property type="entry name" value="Protein kinase-like (PK-like)"/>
    <property type="match status" value="1"/>
</dbReference>
<organism evidence="12 13">
    <name type="scientific">Vanrija pseudolonga</name>
    <dbReference type="NCBI Taxonomy" id="143232"/>
    <lineage>
        <taxon>Eukaryota</taxon>
        <taxon>Fungi</taxon>
        <taxon>Dikarya</taxon>
        <taxon>Basidiomycota</taxon>
        <taxon>Agaricomycotina</taxon>
        <taxon>Tremellomycetes</taxon>
        <taxon>Trichosporonales</taxon>
        <taxon>Trichosporonaceae</taxon>
        <taxon>Vanrija</taxon>
    </lineage>
</organism>
<dbReference type="SMART" id="SM00145">
    <property type="entry name" value="PI3Ka"/>
    <property type="match status" value="1"/>
</dbReference>
<proteinExistence type="inferred from homology"/>
<dbReference type="Gene3D" id="1.10.1070.11">
    <property type="entry name" value="Phosphatidylinositol 3-/4-kinase, catalytic domain"/>
    <property type="match status" value="1"/>
</dbReference>
<dbReference type="PROSITE" id="PS00915">
    <property type="entry name" value="PI3_4_KINASE_1"/>
    <property type="match status" value="1"/>
</dbReference>